<sequence>MCRILQEMTIFFSDRRNPLAALSNGIGCLYSRWQSVYSSTGFFVTVLALRSFTEAKKVMSKHVEGKGIIHPLGCVMNILLSFLLL</sequence>
<dbReference type="Proteomes" id="UP000829196">
    <property type="component" value="Unassembled WGS sequence"/>
</dbReference>
<organism evidence="1 2">
    <name type="scientific">Dendrobium nobile</name>
    <name type="common">Orchid</name>
    <dbReference type="NCBI Taxonomy" id="94219"/>
    <lineage>
        <taxon>Eukaryota</taxon>
        <taxon>Viridiplantae</taxon>
        <taxon>Streptophyta</taxon>
        <taxon>Embryophyta</taxon>
        <taxon>Tracheophyta</taxon>
        <taxon>Spermatophyta</taxon>
        <taxon>Magnoliopsida</taxon>
        <taxon>Liliopsida</taxon>
        <taxon>Asparagales</taxon>
        <taxon>Orchidaceae</taxon>
        <taxon>Epidendroideae</taxon>
        <taxon>Malaxideae</taxon>
        <taxon>Dendrobiinae</taxon>
        <taxon>Dendrobium</taxon>
    </lineage>
</organism>
<protein>
    <submittedName>
        <fullName evidence="1">Uncharacterized protein</fullName>
    </submittedName>
</protein>
<name>A0A8T3B1R9_DENNO</name>
<keyword evidence="2" id="KW-1185">Reference proteome</keyword>
<dbReference type="EMBL" id="JAGYWB010000012">
    <property type="protein sequence ID" value="KAI0502663.1"/>
    <property type="molecule type" value="Genomic_DNA"/>
</dbReference>
<evidence type="ECO:0000313" key="2">
    <source>
        <dbReference type="Proteomes" id="UP000829196"/>
    </source>
</evidence>
<accession>A0A8T3B1R9</accession>
<gene>
    <name evidence="1" type="ORF">KFK09_017619</name>
</gene>
<comment type="caution">
    <text evidence="1">The sequence shown here is derived from an EMBL/GenBank/DDBJ whole genome shotgun (WGS) entry which is preliminary data.</text>
</comment>
<proteinExistence type="predicted"/>
<reference evidence="1" key="1">
    <citation type="journal article" date="2022" name="Front. Genet.">
        <title>Chromosome-Scale Assembly of the Dendrobium nobile Genome Provides Insights Into the Molecular Mechanism of the Biosynthesis of the Medicinal Active Ingredient of Dendrobium.</title>
        <authorList>
            <person name="Xu Q."/>
            <person name="Niu S.-C."/>
            <person name="Li K.-L."/>
            <person name="Zheng P.-J."/>
            <person name="Zhang X.-J."/>
            <person name="Jia Y."/>
            <person name="Liu Y."/>
            <person name="Niu Y.-X."/>
            <person name="Yu L.-H."/>
            <person name="Chen D.-F."/>
            <person name="Zhang G.-Q."/>
        </authorList>
    </citation>
    <scope>NUCLEOTIDE SEQUENCE</scope>
    <source>
        <tissue evidence="1">Leaf</tissue>
    </source>
</reference>
<evidence type="ECO:0000313" key="1">
    <source>
        <dbReference type="EMBL" id="KAI0502663.1"/>
    </source>
</evidence>
<dbReference type="AlphaFoldDB" id="A0A8T3B1R9"/>